<dbReference type="Gene3D" id="2.70.98.10">
    <property type="match status" value="1"/>
</dbReference>
<dbReference type="InterPro" id="IPR047215">
    <property type="entry name" value="Galactose_mutarotase-like"/>
</dbReference>
<dbReference type="InterPro" id="IPR014718">
    <property type="entry name" value="GH-type_carb-bd"/>
</dbReference>
<dbReference type="Pfam" id="PF01263">
    <property type="entry name" value="Aldose_epim"/>
    <property type="match status" value="1"/>
</dbReference>
<evidence type="ECO:0000256" key="3">
    <source>
        <dbReference type="ARBA" id="ARBA00006206"/>
    </source>
</evidence>
<evidence type="ECO:0000256" key="2">
    <source>
        <dbReference type="ARBA" id="ARBA00004947"/>
    </source>
</evidence>
<evidence type="ECO:0000256" key="8">
    <source>
        <dbReference type="ARBA" id="ARBA00045743"/>
    </source>
</evidence>
<evidence type="ECO:0000256" key="6">
    <source>
        <dbReference type="ARBA" id="ARBA00023277"/>
    </source>
</evidence>
<dbReference type="PANTHER" id="PTHR10091:SF0">
    <property type="entry name" value="GALACTOSE MUTAROTASE"/>
    <property type="match status" value="1"/>
</dbReference>
<dbReference type="PANTHER" id="PTHR10091">
    <property type="entry name" value="ALDOSE-1-EPIMERASE"/>
    <property type="match status" value="1"/>
</dbReference>
<dbReference type="CDD" id="cd09019">
    <property type="entry name" value="galactose_mutarotase_like"/>
    <property type="match status" value="1"/>
</dbReference>
<evidence type="ECO:0000256" key="7">
    <source>
        <dbReference type="ARBA" id="ARBA00032729"/>
    </source>
</evidence>
<dbReference type="EMBL" id="QKKF02028098">
    <property type="protein sequence ID" value="RZF35485.1"/>
    <property type="molecule type" value="Genomic_DNA"/>
</dbReference>
<comment type="similarity">
    <text evidence="3">Belongs to the aldose epimerase family.</text>
</comment>
<gene>
    <name evidence="10" type="ORF">LSTR_LSTR013129</name>
</gene>
<dbReference type="SUPFAM" id="SSF74650">
    <property type="entry name" value="Galactose mutarotase-like"/>
    <property type="match status" value="1"/>
</dbReference>
<keyword evidence="11" id="KW-1185">Reference proteome</keyword>
<dbReference type="AlphaFoldDB" id="A0A482WPF0"/>
<dbReference type="InParanoid" id="A0A482WPF0"/>
<protein>
    <recommendedName>
        <fullName evidence="4">Galactose mutarotase</fullName>
    </recommendedName>
    <alternativeName>
        <fullName evidence="7">Aldose 1-epimerase</fullName>
    </alternativeName>
</protein>
<proteinExistence type="inferred from homology"/>
<name>A0A482WPF0_LAOST</name>
<comment type="caution">
    <text evidence="10">The sequence shown here is derived from an EMBL/GenBank/DDBJ whole genome shotgun (WGS) entry which is preliminary data.</text>
</comment>
<dbReference type="GO" id="GO:0033499">
    <property type="term" value="P:galactose catabolic process via UDP-galactose, Leloir pathway"/>
    <property type="evidence" value="ECO:0007669"/>
    <property type="project" value="TreeGrafter"/>
</dbReference>
<dbReference type="GO" id="GO:0006006">
    <property type="term" value="P:glucose metabolic process"/>
    <property type="evidence" value="ECO:0007669"/>
    <property type="project" value="TreeGrafter"/>
</dbReference>
<accession>A0A482WPF0</accession>
<dbReference type="GO" id="GO:0004034">
    <property type="term" value="F:aldose 1-epimerase activity"/>
    <property type="evidence" value="ECO:0007669"/>
    <property type="project" value="UniProtKB-EC"/>
</dbReference>
<evidence type="ECO:0000256" key="9">
    <source>
        <dbReference type="SAM" id="MobiDB-lite"/>
    </source>
</evidence>
<dbReference type="GO" id="GO:0030246">
    <property type="term" value="F:carbohydrate binding"/>
    <property type="evidence" value="ECO:0007669"/>
    <property type="project" value="InterPro"/>
</dbReference>
<dbReference type="InterPro" id="IPR008183">
    <property type="entry name" value="Aldose_1/G6P_1-epimerase"/>
</dbReference>
<evidence type="ECO:0000256" key="1">
    <source>
        <dbReference type="ARBA" id="ARBA00001712"/>
    </source>
</evidence>
<comment type="catalytic activity">
    <reaction evidence="1">
        <text>alpha-D-galactose = beta-D-galactose</text>
        <dbReference type="Rhea" id="RHEA:28675"/>
        <dbReference type="ChEBI" id="CHEBI:27667"/>
        <dbReference type="ChEBI" id="CHEBI:28061"/>
        <dbReference type="EC" id="5.1.3.3"/>
    </reaction>
    <physiologicalReaction direction="right-to-left" evidence="1">
        <dbReference type="Rhea" id="RHEA:28677"/>
    </physiologicalReaction>
</comment>
<dbReference type="STRING" id="195883.A0A482WPF0"/>
<evidence type="ECO:0000313" key="11">
    <source>
        <dbReference type="Proteomes" id="UP000291343"/>
    </source>
</evidence>
<organism evidence="10 11">
    <name type="scientific">Laodelphax striatellus</name>
    <name type="common">Small brown planthopper</name>
    <name type="synonym">Delphax striatella</name>
    <dbReference type="NCBI Taxonomy" id="195883"/>
    <lineage>
        <taxon>Eukaryota</taxon>
        <taxon>Metazoa</taxon>
        <taxon>Ecdysozoa</taxon>
        <taxon>Arthropoda</taxon>
        <taxon>Hexapoda</taxon>
        <taxon>Insecta</taxon>
        <taxon>Pterygota</taxon>
        <taxon>Neoptera</taxon>
        <taxon>Paraneoptera</taxon>
        <taxon>Hemiptera</taxon>
        <taxon>Auchenorrhyncha</taxon>
        <taxon>Fulgoroidea</taxon>
        <taxon>Delphacidae</taxon>
        <taxon>Criomorphinae</taxon>
        <taxon>Laodelphax</taxon>
    </lineage>
</organism>
<feature type="region of interest" description="Disordered" evidence="9">
    <location>
        <begin position="418"/>
        <end position="465"/>
    </location>
</feature>
<reference evidence="10 11" key="1">
    <citation type="journal article" date="2017" name="Gigascience">
        <title>Genome sequence of the small brown planthopper, Laodelphax striatellus.</title>
        <authorList>
            <person name="Zhu J."/>
            <person name="Jiang F."/>
            <person name="Wang X."/>
            <person name="Yang P."/>
            <person name="Bao Y."/>
            <person name="Zhao W."/>
            <person name="Wang W."/>
            <person name="Lu H."/>
            <person name="Wang Q."/>
            <person name="Cui N."/>
            <person name="Li J."/>
            <person name="Chen X."/>
            <person name="Luo L."/>
            <person name="Yu J."/>
            <person name="Kang L."/>
            <person name="Cui F."/>
        </authorList>
    </citation>
    <scope>NUCLEOTIDE SEQUENCE [LARGE SCALE GENOMIC DNA]</scope>
    <source>
        <strain evidence="10">Lst14</strain>
    </source>
</reference>
<evidence type="ECO:0000256" key="4">
    <source>
        <dbReference type="ARBA" id="ARBA00021023"/>
    </source>
</evidence>
<keyword evidence="6" id="KW-0119">Carbohydrate metabolism</keyword>
<comment type="function">
    <text evidence="8">Mutarotase that catalyzes the interconversion of beta-D-galactose and alpha-D-galactose during galactose metabolism. Beta-D-galactose is metabolized in the liver into glucose 1-phosphate, the primary metabolic fuel, by the action of four enzymes that constitute the Leloir pathway: GALM, GALK1 (galactokinase), GALT (galactose-1-phosphate uridylyltransferase) and GALE (UDP-galactose-4'-epimerase). Involved in the maintenance of the equilibrium between the beta- and alpha-anomers of galactose, therefore ensuring a sufficient supply of the alpha-anomer for GALK1. Also active on D-glucose although shows a preference for galactose over glucose.</text>
</comment>
<dbReference type="Proteomes" id="UP000291343">
    <property type="component" value="Unassembled WGS sequence"/>
</dbReference>
<dbReference type="SMR" id="A0A482WPF0"/>
<evidence type="ECO:0000256" key="5">
    <source>
        <dbReference type="ARBA" id="ARBA00023235"/>
    </source>
</evidence>
<dbReference type="InterPro" id="IPR011013">
    <property type="entry name" value="Gal_mutarotase_sf_dom"/>
</dbReference>
<dbReference type="OrthoDB" id="9982049at2759"/>
<keyword evidence="5" id="KW-0413">Isomerase</keyword>
<feature type="compositionally biased region" description="Basic and acidic residues" evidence="9">
    <location>
        <begin position="418"/>
        <end position="449"/>
    </location>
</feature>
<dbReference type="UniPathway" id="UPA00214"/>
<comment type="pathway">
    <text evidence="2">Carbohydrate metabolism; galactose metabolism.</text>
</comment>
<sequence length="539" mass="60210">MTSQMEEENEYIIKEVSYGDNGALINAEEGRKESADIDVEKVEITTPEGANDKQVHKREIIKDGFGTITVTDGETTQETTIYRFTLTNQRGMYVQVITYGATITSVMVPDKKGNFDDIVLGYETIEGYRDPSNPYFGATIGRVTGIIEDAGFKIATEEFDLSQNFIGGHHVNGGFKGFDKVVWHGHIQDNKKLILSYMSRDGEEGFPGDVVVNRSFELTSKNELIIVTTATCTKPTLIDVSTHVDWNLASNLAGAKEIYNHYLMINAGRYAQKDTNYMTTGKLKKVTGTVFDFRIPRPLGKLIHKVPGGGYDDYLILTSSNCKSVSFAARLMHPGSGRYLEVLTDQPGLTVYSGNKLYAKECYTIGHPESYWSFTPLTQDDHKETVPENLDNIDENLRNSQQSDYGGDNQDQQIIIEKRENMEDKKPEEEGIEGIKEQDDGVKDTDKNNEPGNEGEDTEKIKEQAPPMKGKMGVIYERHGGIRLVPHSCARIYMKRGTQDRLILKPGKQYTSTTIFKFGVVAEKKPNLAEIDGGLPISN</sequence>
<evidence type="ECO:0000313" key="10">
    <source>
        <dbReference type="EMBL" id="RZF35485.1"/>
    </source>
</evidence>